<dbReference type="SUPFAM" id="SSF46689">
    <property type="entry name" value="Homeodomain-like"/>
    <property type="match status" value="1"/>
</dbReference>
<dbReference type="Gene3D" id="1.10.357.10">
    <property type="entry name" value="Tetracycline Repressor, domain 2"/>
    <property type="match status" value="1"/>
</dbReference>
<dbReference type="GO" id="GO:0003700">
    <property type="term" value="F:DNA-binding transcription factor activity"/>
    <property type="evidence" value="ECO:0007669"/>
    <property type="project" value="TreeGrafter"/>
</dbReference>
<evidence type="ECO:0000256" key="3">
    <source>
        <dbReference type="ARBA" id="ARBA00023163"/>
    </source>
</evidence>
<keyword evidence="7" id="KW-1185">Reference proteome</keyword>
<evidence type="ECO:0000313" key="7">
    <source>
        <dbReference type="Proteomes" id="UP000515512"/>
    </source>
</evidence>
<keyword evidence="1" id="KW-0805">Transcription regulation</keyword>
<dbReference type="GO" id="GO:0000976">
    <property type="term" value="F:transcription cis-regulatory region binding"/>
    <property type="evidence" value="ECO:0007669"/>
    <property type="project" value="TreeGrafter"/>
</dbReference>
<dbReference type="InterPro" id="IPR001647">
    <property type="entry name" value="HTH_TetR"/>
</dbReference>
<dbReference type="RefSeq" id="WP_181585775.1">
    <property type="nucleotide sequence ID" value="NZ_CP059399.1"/>
</dbReference>
<feature type="DNA-binding region" description="H-T-H motif" evidence="4">
    <location>
        <begin position="40"/>
        <end position="59"/>
    </location>
</feature>
<keyword evidence="2 4" id="KW-0238">DNA-binding</keyword>
<dbReference type="Proteomes" id="UP000515512">
    <property type="component" value="Chromosome"/>
</dbReference>
<evidence type="ECO:0000313" key="6">
    <source>
        <dbReference type="EMBL" id="QLY34616.1"/>
    </source>
</evidence>
<feature type="domain" description="HTH tetR-type" evidence="5">
    <location>
        <begin position="17"/>
        <end position="77"/>
    </location>
</feature>
<organism evidence="6 7">
    <name type="scientific">Nocardia huaxiensis</name>
    <dbReference type="NCBI Taxonomy" id="2755382"/>
    <lineage>
        <taxon>Bacteria</taxon>
        <taxon>Bacillati</taxon>
        <taxon>Actinomycetota</taxon>
        <taxon>Actinomycetes</taxon>
        <taxon>Mycobacteriales</taxon>
        <taxon>Nocardiaceae</taxon>
        <taxon>Nocardia</taxon>
    </lineage>
</organism>
<dbReference type="PANTHER" id="PTHR30055">
    <property type="entry name" value="HTH-TYPE TRANSCRIPTIONAL REGULATOR RUTR"/>
    <property type="match status" value="1"/>
</dbReference>
<sequence>MASNPRVDWLAGGDRRTVARKRIETAAVELFLERGVERVSIEDVAARVGCSRATLYRHIGGKTELVRAVMTTSAATVAARVSAEVAALYGSRRAVEAILASVSAIRADPALSQWLTNVRSGGADEYLSTAPELGRIALTVTGLPPDAATAQWIVRIVLALLAWPLPDAAAEREMIERFVAPTLAPRPA</sequence>
<dbReference type="PROSITE" id="PS50977">
    <property type="entry name" value="HTH_TETR_2"/>
    <property type="match status" value="1"/>
</dbReference>
<dbReference type="PANTHER" id="PTHR30055:SF234">
    <property type="entry name" value="HTH-TYPE TRANSCRIPTIONAL REGULATOR BETI"/>
    <property type="match status" value="1"/>
</dbReference>
<evidence type="ECO:0000259" key="5">
    <source>
        <dbReference type="PROSITE" id="PS50977"/>
    </source>
</evidence>
<gene>
    <name evidence="6" type="ORF">H0264_23545</name>
</gene>
<accession>A0A7D6VPM0</accession>
<reference evidence="6 7" key="1">
    <citation type="submission" date="2020-07" db="EMBL/GenBank/DDBJ databases">
        <authorList>
            <person name="Zhuang K."/>
            <person name="Ran Y."/>
        </authorList>
    </citation>
    <scope>NUCLEOTIDE SEQUENCE [LARGE SCALE GENOMIC DNA]</scope>
    <source>
        <strain evidence="6 7">WCH-YHL-001</strain>
    </source>
</reference>
<dbReference type="InterPro" id="IPR009057">
    <property type="entry name" value="Homeodomain-like_sf"/>
</dbReference>
<dbReference type="Pfam" id="PF00440">
    <property type="entry name" value="TetR_N"/>
    <property type="match status" value="1"/>
</dbReference>
<evidence type="ECO:0000256" key="2">
    <source>
        <dbReference type="ARBA" id="ARBA00023125"/>
    </source>
</evidence>
<dbReference type="PRINTS" id="PR00455">
    <property type="entry name" value="HTHTETR"/>
</dbReference>
<evidence type="ECO:0000256" key="4">
    <source>
        <dbReference type="PROSITE-ProRule" id="PRU00335"/>
    </source>
</evidence>
<proteinExistence type="predicted"/>
<dbReference type="KEGG" id="nhu:H0264_23545"/>
<dbReference type="InterPro" id="IPR050109">
    <property type="entry name" value="HTH-type_TetR-like_transc_reg"/>
</dbReference>
<protein>
    <submittedName>
        <fullName evidence="6">Helix-turn-helix transcriptional regulator</fullName>
    </submittedName>
</protein>
<dbReference type="EMBL" id="CP059399">
    <property type="protein sequence ID" value="QLY34616.1"/>
    <property type="molecule type" value="Genomic_DNA"/>
</dbReference>
<name>A0A7D6VPM0_9NOCA</name>
<evidence type="ECO:0000256" key="1">
    <source>
        <dbReference type="ARBA" id="ARBA00023015"/>
    </source>
</evidence>
<keyword evidence="3" id="KW-0804">Transcription</keyword>
<dbReference type="AlphaFoldDB" id="A0A7D6VPM0"/>